<evidence type="ECO:0000313" key="2">
    <source>
        <dbReference type="Proteomes" id="UP000828941"/>
    </source>
</evidence>
<accession>A0ACB9N7P6</accession>
<organism evidence="1 2">
    <name type="scientific">Bauhinia variegata</name>
    <name type="common">Purple orchid tree</name>
    <name type="synonym">Phanera variegata</name>
    <dbReference type="NCBI Taxonomy" id="167791"/>
    <lineage>
        <taxon>Eukaryota</taxon>
        <taxon>Viridiplantae</taxon>
        <taxon>Streptophyta</taxon>
        <taxon>Embryophyta</taxon>
        <taxon>Tracheophyta</taxon>
        <taxon>Spermatophyta</taxon>
        <taxon>Magnoliopsida</taxon>
        <taxon>eudicotyledons</taxon>
        <taxon>Gunneridae</taxon>
        <taxon>Pentapetalae</taxon>
        <taxon>rosids</taxon>
        <taxon>fabids</taxon>
        <taxon>Fabales</taxon>
        <taxon>Fabaceae</taxon>
        <taxon>Cercidoideae</taxon>
        <taxon>Cercideae</taxon>
        <taxon>Bauhiniinae</taxon>
        <taxon>Bauhinia</taxon>
    </lineage>
</organism>
<protein>
    <submittedName>
        <fullName evidence="1">Uncharacterized protein</fullName>
    </submittedName>
</protein>
<gene>
    <name evidence="1" type="ORF">L6164_017419</name>
</gene>
<comment type="caution">
    <text evidence="1">The sequence shown here is derived from an EMBL/GenBank/DDBJ whole genome shotgun (WGS) entry which is preliminary data.</text>
</comment>
<evidence type="ECO:0000313" key="1">
    <source>
        <dbReference type="EMBL" id="KAI4332517.1"/>
    </source>
</evidence>
<proteinExistence type="predicted"/>
<dbReference type="EMBL" id="CM039432">
    <property type="protein sequence ID" value="KAI4332517.1"/>
    <property type="molecule type" value="Genomic_DNA"/>
</dbReference>
<sequence>MSLVFPLSCTSQLHSTRCKVFSWNSQEKVSCSSFVPFQRRTVPCFITDFRIEPSIVHKHAARSMSSNYEPLGESLDTEDLEEVEDIGSPWEGAVIYKRNAAISHLEYCITLERLGLGELSTEVSKRRASVMGLRFTKAVKDYPSGTPVQISIDAIRKNKRLRLDGIIKSVITLYCNRCCKPTAESIFSEFSLLLTEEPVGEPETIDMGVIFEEEKLKKSGNSDEDDDDAMIDLDDRLHFPPEEKEIDISKNIRDMVHVEITIDAVCDPMCKGLCLKCGTDLNTSSCNCSKEDKKEKGYGPLGNLKQQMQRGQV</sequence>
<dbReference type="Proteomes" id="UP000828941">
    <property type="component" value="Chromosome 7"/>
</dbReference>
<reference evidence="1 2" key="1">
    <citation type="journal article" date="2022" name="DNA Res.">
        <title>Chromosomal-level genome assembly of the orchid tree Bauhinia variegata (Leguminosae; Cercidoideae) supports the allotetraploid origin hypothesis of Bauhinia.</title>
        <authorList>
            <person name="Zhong Y."/>
            <person name="Chen Y."/>
            <person name="Zheng D."/>
            <person name="Pang J."/>
            <person name="Liu Y."/>
            <person name="Luo S."/>
            <person name="Meng S."/>
            <person name="Qian L."/>
            <person name="Wei D."/>
            <person name="Dai S."/>
            <person name="Zhou R."/>
        </authorList>
    </citation>
    <scope>NUCLEOTIDE SEQUENCE [LARGE SCALE GENOMIC DNA]</scope>
    <source>
        <strain evidence="1">BV-YZ2020</strain>
    </source>
</reference>
<keyword evidence="2" id="KW-1185">Reference proteome</keyword>
<name>A0ACB9N7P6_BAUVA</name>